<organism evidence="2">
    <name type="scientific">viral metagenome</name>
    <dbReference type="NCBI Taxonomy" id="1070528"/>
    <lineage>
        <taxon>unclassified sequences</taxon>
        <taxon>metagenomes</taxon>
        <taxon>organismal metagenomes</taxon>
    </lineage>
</organism>
<name>A0A6C0BD85_9ZZZZ</name>
<accession>A0A6C0BD85</accession>
<keyword evidence="1" id="KW-0175">Coiled coil</keyword>
<reference evidence="2" key="1">
    <citation type="journal article" date="2020" name="Nature">
        <title>Giant virus diversity and host interactions through global metagenomics.</title>
        <authorList>
            <person name="Schulz F."/>
            <person name="Roux S."/>
            <person name="Paez-Espino D."/>
            <person name="Jungbluth S."/>
            <person name="Walsh D.A."/>
            <person name="Denef V.J."/>
            <person name="McMahon K.D."/>
            <person name="Konstantinidis K.T."/>
            <person name="Eloe-Fadrosh E.A."/>
            <person name="Kyrpides N.C."/>
            <person name="Woyke T."/>
        </authorList>
    </citation>
    <scope>NUCLEOTIDE SEQUENCE</scope>
    <source>
        <strain evidence="2">GVMAG-M-3300010158-60</strain>
    </source>
</reference>
<dbReference type="EMBL" id="MN739109">
    <property type="protein sequence ID" value="QHS89448.1"/>
    <property type="molecule type" value="Genomic_DNA"/>
</dbReference>
<feature type="coiled-coil region" evidence="1">
    <location>
        <begin position="46"/>
        <end position="73"/>
    </location>
</feature>
<sequence>MTKGNTIIVTAIALLLLALIVSRFYPFSEGFQASKNDLCATLKKGKADIQAQLDQANATITDATAQIAKIQASLNEITTMSSSFSC</sequence>
<proteinExistence type="predicted"/>
<evidence type="ECO:0000256" key="1">
    <source>
        <dbReference type="SAM" id="Coils"/>
    </source>
</evidence>
<dbReference type="AlphaFoldDB" id="A0A6C0BD85"/>
<evidence type="ECO:0000313" key="2">
    <source>
        <dbReference type="EMBL" id="QHS89448.1"/>
    </source>
</evidence>
<protein>
    <submittedName>
        <fullName evidence="2">Uncharacterized protein</fullName>
    </submittedName>
</protein>